<keyword evidence="1 8" id="KW-0813">Transport</keyword>
<feature type="compositionally biased region" description="Basic and acidic residues" evidence="9">
    <location>
        <begin position="796"/>
        <end position="809"/>
    </location>
</feature>
<feature type="region of interest" description="Disordered" evidence="9">
    <location>
        <begin position="558"/>
        <end position="581"/>
    </location>
</feature>
<comment type="caution">
    <text evidence="11">The sequence shown here is derived from an EMBL/GenBank/DDBJ whole genome shotgun (WGS) entry which is preliminary data.</text>
</comment>
<keyword evidence="2 8" id="KW-0004">4Fe-4S</keyword>
<dbReference type="GO" id="GO:0009055">
    <property type="term" value="F:electron transfer activity"/>
    <property type="evidence" value="ECO:0007669"/>
    <property type="project" value="InterPro"/>
</dbReference>
<dbReference type="SUPFAM" id="SSF142019">
    <property type="entry name" value="Nqo1 FMN-binding domain-like"/>
    <property type="match status" value="1"/>
</dbReference>
<feature type="binding site" evidence="8">
    <location>
        <position position="377"/>
    </location>
    <ligand>
        <name>[4Fe-4S] cluster</name>
        <dbReference type="ChEBI" id="CHEBI:49883"/>
        <label>1</label>
    </ligand>
</feature>
<evidence type="ECO:0000256" key="4">
    <source>
        <dbReference type="ARBA" id="ARBA00022737"/>
    </source>
</evidence>
<dbReference type="InterPro" id="IPR017900">
    <property type="entry name" value="4Fe4S_Fe_S_CS"/>
</dbReference>
<feature type="binding site" evidence="8">
    <location>
        <position position="416"/>
    </location>
    <ligand>
        <name>[4Fe-4S] cluster</name>
        <dbReference type="ChEBI" id="CHEBI:49883"/>
        <label>2</label>
    </ligand>
</feature>
<evidence type="ECO:0000256" key="7">
    <source>
        <dbReference type="ARBA" id="ARBA00023014"/>
    </source>
</evidence>
<feature type="compositionally biased region" description="Basic and acidic residues" evidence="9">
    <location>
        <begin position="442"/>
        <end position="480"/>
    </location>
</feature>
<evidence type="ECO:0000256" key="2">
    <source>
        <dbReference type="ARBA" id="ARBA00022485"/>
    </source>
</evidence>
<dbReference type="InterPro" id="IPR011538">
    <property type="entry name" value="Nuo51_FMN-bd"/>
</dbReference>
<protein>
    <recommendedName>
        <fullName evidence="8">Ion-translocating oxidoreductase complex subunit C</fullName>
        <ecNumber evidence="8">7.-.-.-</ecNumber>
    </recommendedName>
    <alternativeName>
        <fullName evidence="8">Rnf electron transport complex subunit C</fullName>
    </alternativeName>
</protein>
<keyword evidence="8" id="KW-0472">Membrane</keyword>
<dbReference type="EMBL" id="VNHQ01000014">
    <property type="protein sequence ID" value="TYP62175.1"/>
    <property type="molecule type" value="Genomic_DNA"/>
</dbReference>
<dbReference type="PROSITE" id="PS00198">
    <property type="entry name" value="4FE4S_FER_1"/>
    <property type="match status" value="1"/>
</dbReference>
<evidence type="ECO:0000256" key="1">
    <source>
        <dbReference type="ARBA" id="ARBA00022448"/>
    </source>
</evidence>
<dbReference type="Proteomes" id="UP000324282">
    <property type="component" value="Unassembled WGS sequence"/>
</dbReference>
<feature type="compositionally biased region" description="Basic and acidic residues" evidence="9">
    <location>
        <begin position="918"/>
        <end position="928"/>
    </location>
</feature>
<dbReference type="InterPro" id="IPR019554">
    <property type="entry name" value="Soluble_ligand-bd"/>
</dbReference>
<dbReference type="InterPro" id="IPR017896">
    <property type="entry name" value="4Fe4S_Fe-S-bd"/>
</dbReference>
<feature type="binding site" evidence="8">
    <location>
        <position position="374"/>
    </location>
    <ligand>
        <name>[4Fe-4S] cluster</name>
        <dbReference type="ChEBI" id="CHEBI:49883"/>
        <label>1</label>
    </ligand>
</feature>
<feature type="compositionally biased region" description="Low complexity" evidence="9">
    <location>
        <begin position="761"/>
        <end position="770"/>
    </location>
</feature>
<feature type="region of interest" description="Disordered" evidence="9">
    <location>
        <begin position="752"/>
        <end position="777"/>
    </location>
</feature>
<feature type="binding site" evidence="8">
    <location>
        <position position="381"/>
    </location>
    <ligand>
        <name>[4Fe-4S] cluster</name>
        <dbReference type="ChEBI" id="CHEBI:49883"/>
        <label>2</label>
    </ligand>
</feature>
<keyword evidence="8" id="KW-1003">Cell membrane</keyword>
<dbReference type="EC" id="7.-.-.-" evidence="8"/>
<comment type="cofactor">
    <cofactor evidence="8">
        <name>[4Fe-4S] cluster</name>
        <dbReference type="ChEBI" id="CHEBI:49883"/>
    </cofactor>
    <text evidence="8">Binds 2 [4Fe-4S] clusters per subunit.</text>
</comment>
<gene>
    <name evidence="8" type="primary">rnfC</name>
    <name evidence="11" type="ORF">A9A72_124928</name>
</gene>
<keyword evidence="4 8" id="KW-0677">Repeat</keyword>
<dbReference type="GO" id="GO:0046872">
    <property type="term" value="F:metal ion binding"/>
    <property type="evidence" value="ECO:0007669"/>
    <property type="project" value="UniProtKB-KW"/>
</dbReference>
<dbReference type="HAMAP" id="MF_00461">
    <property type="entry name" value="RsxC_RnfC"/>
    <property type="match status" value="1"/>
</dbReference>
<keyword evidence="8" id="KW-1278">Translocase</keyword>
<feature type="domain" description="4Fe-4S ferredoxin-type" evidence="10">
    <location>
        <begin position="401"/>
        <end position="430"/>
    </location>
</feature>
<feature type="region of interest" description="Disordered" evidence="9">
    <location>
        <begin position="796"/>
        <end position="842"/>
    </location>
</feature>
<dbReference type="PROSITE" id="PS51379">
    <property type="entry name" value="4FE4S_FER_2"/>
    <property type="match status" value="2"/>
</dbReference>
<dbReference type="Gene3D" id="3.40.50.11540">
    <property type="entry name" value="NADH-ubiquinone oxidoreductase 51kDa subunit"/>
    <property type="match status" value="1"/>
</dbReference>
<evidence type="ECO:0000313" key="12">
    <source>
        <dbReference type="Proteomes" id="UP000324282"/>
    </source>
</evidence>
<dbReference type="Pfam" id="PF10531">
    <property type="entry name" value="SLBB"/>
    <property type="match status" value="1"/>
</dbReference>
<dbReference type="Pfam" id="PF13375">
    <property type="entry name" value="RnfC_N"/>
    <property type="match status" value="1"/>
</dbReference>
<dbReference type="Pfam" id="PF12838">
    <property type="entry name" value="Fer4_7"/>
    <property type="match status" value="1"/>
</dbReference>
<dbReference type="Gene3D" id="3.30.70.20">
    <property type="match status" value="1"/>
</dbReference>
<dbReference type="InterPro" id="IPR010208">
    <property type="entry name" value="Ion_transpt_RnfC/RsxC"/>
</dbReference>
<feature type="binding site" evidence="8">
    <location>
        <position position="410"/>
    </location>
    <ligand>
        <name>[4Fe-4S] cluster</name>
        <dbReference type="ChEBI" id="CHEBI:49883"/>
        <label>2</label>
    </ligand>
</feature>
<dbReference type="Pfam" id="PF01512">
    <property type="entry name" value="Complex1_51K"/>
    <property type="match status" value="1"/>
</dbReference>
<evidence type="ECO:0000256" key="9">
    <source>
        <dbReference type="SAM" id="MobiDB-lite"/>
    </source>
</evidence>
<comment type="subcellular location">
    <subcellularLocation>
        <location evidence="8">Cell inner membrane</location>
        <topology evidence="8">Peripheral membrane protein</topology>
    </subcellularLocation>
</comment>
<evidence type="ECO:0000256" key="6">
    <source>
        <dbReference type="ARBA" id="ARBA00023004"/>
    </source>
</evidence>
<dbReference type="PANTHER" id="PTHR43034">
    <property type="entry name" value="ION-TRANSLOCATING OXIDOREDUCTASE COMPLEX SUBUNIT C"/>
    <property type="match status" value="1"/>
</dbReference>
<feature type="region of interest" description="Disordered" evidence="9">
    <location>
        <begin position="689"/>
        <end position="713"/>
    </location>
</feature>
<dbReference type="InterPro" id="IPR037225">
    <property type="entry name" value="Nuo51_FMN-bd_sf"/>
</dbReference>
<dbReference type="SUPFAM" id="SSF46548">
    <property type="entry name" value="alpha-helical ferredoxin"/>
    <property type="match status" value="1"/>
</dbReference>
<dbReference type="OrthoDB" id="9767754at2"/>
<feature type="binding site" evidence="8">
    <location>
        <position position="413"/>
    </location>
    <ligand>
        <name>[4Fe-4S] cluster</name>
        <dbReference type="ChEBI" id="CHEBI:49883"/>
        <label>2</label>
    </ligand>
</feature>
<dbReference type="GO" id="GO:0005886">
    <property type="term" value="C:plasma membrane"/>
    <property type="evidence" value="ECO:0007669"/>
    <property type="project" value="UniProtKB-SubCell"/>
</dbReference>
<dbReference type="NCBIfam" id="NF003454">
    <property type="entry name" value="PRK05035.1"/>
    <property type="match status" value="1"/>
</dbReference>
<keyword evidence="8" id="KW-0997">Cell inner membrane</keyword>
<evidence type="ECO:0000256" key="5">
    <source>
        <dbReference type="ARBA" id="ARBA00022982"/>
    </source>
</evidence>
<comment type="function">
    <text evidence="8">Part of a membrane-bound complex that couples electron transfer with translocation of ions across the membrane.</text>
</comment>
<keyword evidence="3 8" id="KW-0479">Metal-binding</keyword>
<dbReference type="PANTHER" id="PTHR43034:SF2">
    <property type="entry name" value="ION-TRANSLOCATING OXIDOREDUCTASE COMPLEX SUBUNIT C"/>
    <property type="match status" value="1"/>
</dbReference>
<feature type="region of interest" description="Disordered" evidence="9">
    <location>
        <begin position="442"/>
        <end position="512"/>
    </location>
</feature>
<evidence type="ECO:0000256" key="8">
    <source>
        <dbReference type="HAMAP-Rule" id="MF_00461"/>
    </source>
</evidence>
<feature type="domain" description="4Fe-4S ferredoxin-type" evidence="10">
    <location>
        <begin position="361"/>
        <end position="391"/>
    </location>
</feature>
<evidence type="ECO:0000313" key="11">
    <source>
        <dbReference type="EMBL" id="TYP62175.1"/>
    </source>
</evidence>
<feature type="region of interest" description="Disordered" evidence="9">
    <location>
        <begin position="623"/>
        <end position="650"/>
    </location>
</feature>
<feature type="compositionally biased region" description="Basic and acidic residues" evidence="9">
    <location>
        <begin position="942"/>
        <end position="952"/>
    </location>
</feature>
<organism evidence="11 12">
    <name type="scientific">Stutzerimonas stutzeri</name>
    <name type="common">Pseudomonas stutzeri</name>
    <dbReference type="NCBI Taxonomy" id="316"/>
    <lineage>
        <taxon>Bacteria</taxon>
        <taxon>Pseudomonadati</taxon>
        <taxon>Pseudomonadota</taxon>
        <taxon>Gammaproteobacteria</taxon>
        <taxon>Pseudomonadales</taxon>
        <taxon>Pseudomonadaceae</taxon>
        <taxon>Stutzerimonas</taxon>
    </lineage>
</organism>
<name>A0A5S5B5C0_STUST</name>
<reference evidence="11 12" key="1">
    <citation type="submission" date="2019-07" db="EMBL/GenBank/DDBJ databases">
        <title>Deep subsurface shale carbon reservoir microbial communities from Ohio and West Virginia, USA.</title>
        <authorList>
            <person name="Wrighton K."/>
        </authorList>
    </citation>
    <scope>NUCLEOTIDE SEQUENCE [LARGE SCALE GENOMIC DNA]</scope>
    <source>
        <strain evidence="11 12">NP_8Ht</strain>
    </source>
</reference>
<feature type="region of interest" description="Disordered" evidence="9">
    <location>
        <begin position="855"/>
        <end position="952"/>
    </location>
</feature>
<dbReference type="AlphaFoldDB" id="A0A5S5B5C0"/>
<dbReference type="GO" id="GO:0051539">
    <property type="term" value="F:4 iron, 4 sulfur cluster binding"/>
    <property type="evidence" value="ECO:0007669"/>
    <property type="project" value="UniProtKB-KW"/>
</dbReference>
<feature type="compositionally biased region" description="Basic and acidic residues" evidence="9">
    <location>
        <begin position="895"/>
        <end position="910"/>
    </location>
</feature>
<comment type="subunit">
    <text evidence="8">The complex is composed of six subunits: RnfA, RnfB, RnfC, RnfD, RnfE and RnfG.</text>
</comment>
<sequence length="952" mass="102811">MTSLNVWDIHGGIHPPECKEPSNRTPIQRPPLSARLVVPLAQHLGAPAEPCVTLGERVLKGQKIAEAAGFVSAPVHAPTSGTVSFIGPQPYPHVSGMLSAAIVIDSDGRDEWIELQPQPDYRAAQPDQLLEQIRQAGISGLGGAGFPTAVKLNGPPTREIRALIINGTECEPYITADDRLMREKANELVAGIEILVHLIQPKQVLIGIEDNKPEAIEAVRTAVGERGFLVKVFPTKYPSGGEKQLIQILTGEEVPSGGLPADIGMLCQNVGTCVAIHDAVLLGKPLISRVTTLTGEALARPMNVEALIGTPVADLLDFAGLDPARLNRLIMGGPMMGYTLPSMDVPLIKTTNCLLASTLSELPPPPPALPCIRCGECAEACPASLLPQQLHFFALGQEHEQLKAYNLFDCIECGACAYVCPSSIPLVQYYRAAKGGIRELEQKQQKAEHSKQRFELRQERLRRAEEQKEADRKARAERAAKAKAAQAEASSIPNQDDPVARVQAQKAGLSEQQKKLKIEASMAQVALKKAEKQLAMHATPELEAQVNELRTAAANAQKALDEAAGPADASPAAPPVNDEAAKKAKIEAAMLRAQVRKLEKLDARDADQDAELSRLQAQLTEAEKTLASVQETTPATPAKPADDDAAKKAKIEAAMLRAQVRKLEKLDTRDADQDAELGRLQAQLTEAEKKLAALQDTPPATSTKPANDDAAKKAKIEAAMLRAQVRKLEKLDARDADQNAELSRLQAQLTEAEKKLASVQDNPAATPAKPANDDAAKKAKIEAAMLRAQVRKLEKLETRDAEQESELSRLRSQLAEAETALEPPKETRPAAKTPGEEALKKAKIELAMKRAELRKAEKAGAEEPQLSKLRDALASAEQALHDAEAGSGKPAPDLVRTDKQPIDEQTRTLKTEVAFARADLRKLERDDNGDPAAIERAQARLSDAERKLQEHT</sequence>
<evidence type="ECO:0000256" key="3">
    <source>
        <dbReference type="ARBA" id="ARBA00022723"/>
    </source>
</evidence>
<dbReference type="GO" id="GO:0022900">
    <property type="term" value="P:electron transport chain"/>
    <property type="evidence" value="ECO:0007669"/>
    <property type="project" value="UniProtKB-UniRule"/>
</dbReference>
<dbReference type="InterPro" id="IPR026902">
    <property type="entry name" value="RnfC_N"/>
</dbReference>
<comment type="similarity">
    <text evidence="8">Belongs to the 4Fe4S bacterial-type ferredoxin family. RnfC subfamily.</text>
</comment>
<dbReference type="NCBIfam" id="TIGR01945">
    <property type="entry name" value="rnfC"/>
    <property type="match status" value="1"/>
</dbReference>
<proteinExistence type="inferred from homology"/>
<dbReference type="RefSeq" id="WP_148926656.1">
    <property type="nucleotide sequence ID" value="NZ_VNHQ01000014.1"/>
</dbReference>
<keyword evidence="5 8" id="KW-0249">Electron transport</keyword>
<feature type="binding site" evidence="8">
    <location>
        <position position="420"/>
    </location>
    <ligand>
        <name>[4Fe-4S] cluster</name>
        <dbReference type="ChEBI" id="CHEBI:49883"/>
        <label>1</label>
    </ligand>
</feature>
<accession>A0A5S5B5C0</accession>
<feature type="binding site" evidence="8">
    <location>
        <position position="371"/>
    </location>
    <ligand>
        <name>[4Fe-4S] cluster</name>
        <dbReference type="ChEBI" id="CHEBI:49883"/>
        <label>1</label>
    </ligand>
</feature>
<keyword evidence="6 8" id="KW-0408">Iron</keyword>
<keyword evidence="7 8" id="KW-0411">Iron-sulfur</keyword>
<feature type="compositionally biased region" description="Basic and acidic residues" evidence="9">
    <location>
        <begin position="640"/>
        <end position="650"/>
    </location>
</feature>
<feature type="compositionally biased region" description="Basic and acidic residues" evidence="9">
    <location>
        <begin position="823"/>
        <end position="842"/>
    </location>
</feature>
<evidence type="ECO:0000259" key="10">
    <source>
        <dbReference type="PROSITE" id="PS51379"/>
    </source>
</evidence>